<dbReference type="EMBL" id="UYJE01000593">
    <property type="protein sequence ID" value="VDH94409.1"/>
    <property type="molecule type" value="Genomic_DNA"/>
</dbReference>
<name>A0A8B6BR82_MYTGA</name>
<dbReference type="Gene3D" id="1.20.1070.10">
    <property type="entry name" value="Rhodopsin 7-helix transmembrane proteins"/>
    <property type="match status" value="2"/>
</dbReference>
<feature type="region of interest" description="Disordered" evidence="9">
    <location>
        <begin position="124"/>
        <end position="150"/>
    </location>
</feature>
<evidence type="ECO:0000256" key="10">
    <source>
        <dbReference type="SAM" id="Phobius"/>
    </source>
</evidence>
<accession>A0A8B6BR82</accession>
<evidence type="ECO:0000256" key="8">
    <source>
        <dbReference type="RuleBase" id="RU000688"/>
    </source>
</evidence>
<keyword evidence="3 10" id="KW-1133">Transmembrane helix</keyword>
<evidence type="ECO:0000259" key="11">
    <source>
        <dbReference type="PROSITE" id="PS50262"/>
    </source>
</evidence>
<reference evidence="12" key="1">
    <citation type="submission" date="2018-11" db="EMBL/GenBank/DDBJ databases">
        <authorList>
            <person name="Alioto T."/>
            <person name="Alioto T."/>
        </authorList>
    </citation>
    <scope>NUCLEOTIDE SEQUENCE</scope>
</reference>
<keyword evidence="13" id="KW-1185">Reference proteome</keyword>
<evidence type="ECO:0000256" key="9">
    <source>
        <dbReference type="SAM" id="MobiDB-lite"/>
    </source>
</evidence>
<dbReference type="PROSITE" id="PS50262">
    <property type="entry name" value="G_PROTEIN_RECEP_F1_2"/>
    <property type="match status" value="1"/>
</dbReference>
<dbReference type="SUPFAM" id="SSF81321">
    <property type="entry name" value="Family A G protein-coupled receptor-like"/>
    <property type="match status" value="1"/>
</dbReference>
<feature type="domain" description="G-protein coupled receptors family 1 profile" evidence="11">
    <location>
        <begin position="1"/>
        <end position="317"/>
    </location>
</feature>
<protein>
    <recommendedName>
        <fullName evidence="11">G-protein coupled receptors family 1 profile domain-containing protein</fullName>
    </recommendedName>
</protein>
<dbReference type="InterPro" id="IPR000276">
    <property type="entry name" value="GPCR_Rhodpsn"/>
</dbReference>
<gene>
    <name evidence="12" type="ORF">MGAL_10B072110</name>
</gene>
<dbReference type="OrthoDB" id="5964776at2759"/>
<evidence type="ECO:0000256" key="1">
    <source>
        <dbReference type="ARBA" id="ARBA00004141"/>
    </source>
</evidence>
<keyword evidence="7 8" id="KW-0807">Transducer</keyword>
<dbReference type="PROSITE" id="PS00237">
    <property type="entry name" value="G_PROTEIN_RECEP_F1_1"/>
    <property type="match status" value="1"/>
</dbReference>
<dbReference type="PANTHER" id="PTHR24243">
    <property type="entry name" value="G-PROTEIN COUPLED RECEPTOR"/>
    <property type="match status" value="1"/>
</dbReference>
<keyword evidence="2 8" id="KW-0812">Transmembrane</keyword>
<dbReference type="Pfam" id="PF00001">
    <property type="entry name" value="7tm_1"/>
    <property type="match status" value="1"/>
</dbReference>
<dbReference type="PRINTS" id="PR00237">
    <property type="entry name" value="GPCRRHODOPSN"/>
</dbReference>
<evidence type="ECO:0000313" key="12">
    <source>
        <dbReference type="EMBL" id="VDH94409.1"/>
    </source>
</evidence>
<dbReference type="InterPro" id="IPR017452">
    <property type="entry name" value="GPCR_Rhodpsn_7TM"/>
</dbReference>
<feature type="transmembrane region" description="Helical" evidence="10">
    <location>
        <begin position="300"/>
        <end position="320"/>
    </location>
</feature>
<feature type="transmembrane region" description="Helical" evidence="10">
    <location>
        <begin position="260"/>
        <end position="280"/>
    </location>
</feature>
<evidence type="ECO:0000256" key="6">
    <source>
        <dbReference type="ARBA" id="ARBA00023170"/>
    </source>
</evidence>
<evidence type="ECO:0000313" key="13">
    <source>
        <dbReference type="Proteomes" id="UP000596742"/>
    </source>
</evidence>
<dbReference type="GO" id="GO:0005886">
    <property type="term" value="C:plasma membrane"/>
    <property type="evidence" value="ECO:0007669"/>
    <property type="project" value="TreeGrafter"/>
</dbReference>
<comment type="similarity">
    <text evidence="8">Belongs to the G-protein coupled receptor 1 family.</text>
</comment>
<evidence type="ECO:0000256" key="7">
    <source>
        <dbReference type="ARBA" id="ARBA00023224"/>
    </source>
</evidence>
<feature type="transmembrane region" description="Helical" evidence="10">
    <location>
        <begin position="92"/>
        <end position="111"/>
    </location>
</feature>
<keyword evidence="6 8" id="KW-0675">Receptor</keyword>
<feature type="transmembrane region" description="Helical" evidence="10">
    <location>
        <begin position="37"/>
        <end position="57"/>
    </location>
</feature>
<proteinExistence type="inferred from homology"/>
<dbReference type="PANTHER" id="PTHR24243:SF224">
    <property type="entry name" value="G-PROTEIN COUPLED RECEPTOR 19-RELATED"/>
    <property type="match status" value="1"/>
</dbReference>
<keyword evidence="4 8" id="KW-0297">G-protein coupled receptor</keyword>
<keyword evidence="5 10" id="KW-0472">Membrane</keyword>
<comment type="subcellular location">
    <subcellularLocation>
        <location evidence="1">Membrane</location>
        <topology evidence="1">Multi-pass membrane protein</topology>
    </subcellularLocation>
</comment>
<evidence type="ECO:0000256" key="5">
    <source>
        <dbReference type="ARBA" id="ARBA00023136"/>
    </source>
</evidence>
<evidence type="ECO:0000256" key="2">
    <source>
        <dbReference type="ARBA" id="ARBA00022692"/>
    </source>
</evidence>
<sequence>MSYTASIVILTAIATERYIAIRFPLRARRCITQKRLFLVQAIIWMIAAVYGTPYLFIFDLYEMPGMDGEITYYCFPDYSRINMKALVTANFIIWYVIPLGLMSYMYCRIGISLWKVSKKPRTPTPPKPVEIPAEDTYYTTSSSEGQGRKRSLRMHKMSSVCNHKEQKDKCLYCKPSNQRNSLKESTKRCSCEKVESEKSSASSSNMVDINTNHSRFNCNNVAFVEYKTRETKNVPKLRVYFNTEQTRMNSIRAVRSRRRVIRLLVAVVISFTVCVLPHHIRILLLFWKVPMYDLERVLSPVSFLILYLNSALNPILYALFSANFRKSFKESFPCRRRRRPLPFFIPDTRSGSF</sequence>
<organism evidence="12 13">
    <name type="scientific">Mytilus galloprovincialis</name>
    <name type="common">Mediterranean mussel</name>
    <dbReference type="NCBI Taxonomy" id="29158"/>
    <lineage>
        <taxon>Eukaryota</taxon>
        <taxon>Metazoa</taxon>
        <taxon>Spiralia</taxon>
        <taxon>Lophotrochozoa</taxon>
        <taxon>Mollusca</taxon>
        <taxon>Bivalvia</taxon>
        <taxon>Autobranchia</taxon>
        <taxon>Pteriomorphia</taxon>
        <taxon>Mytilida</taxon>
        <taxon>Mytiloidea</taxon>
        <taxon>Mytilidae</taxon>
        <taxon>Mytilinae</taxon>
        <taxon>Mytilus</taxon>
    </lineage>
</organism>
<evidence type="ECO:0000256" key="3">
    <source>
        <dbReference type="ARBA" id="ARBA00022989"/>
    </source>
</evidence>
<dbReference type="GO" id="GO:0004930">
    <property type="term" value="F:G protein-coupled receptor activity"/>
    <property type="evidence" value="ECO:0007669"/>
    <property type="project" value="UniProtKB-KW"/>
</dbReference>
<dbReference type="Proteomes" id="UP000596742">
    <property type="component" value="Unassembled WGS sequence"/>
</dbReference>
<comment type="caution">
    <text evidence="12">The sequence shown here is derived from an EMBL/GenBank/DDBJ whole genome shotgun (WGS) entry which is preliminary data.</text>
</comment>
<evidence type="ECO:0000256" key="4">
    <source>
        <dbReference type="ARBA" id="ARBA00023040"/>
    </source>
</evidence>
<dbReference type="AlphaFoldDB" id="A0A8B6BR82"/>